<evidence type="ECO:0000256" key="1">
    <source>
        <dbReference type="SAM" id="Coils"/>
    </source>
</evidence>
<evidence type="ECO:0000313" key="3">
    <source>
        <dbReference type="EMBL" id="HIZ90895.1"/>
    </source>
</evidence>
<reference evidence="3" key="2">
    <citation type="submission" date="2021-04" db="EMBL/GenBank/DDBJ databases">
        <authorList>
            <person name="Gilroy R."/>
        </authorList>
    </citation>
    <scope>NUCLEOTIDE SEQUENCE</scope>
    <source>
        <strain evidence="3">CHK118-2852</strain>
    </source>
</reference>
<reference evidence="3" key="1">
    <citation type="journal article" date="2021" name="PeerJ">
        <title>Extensive microbial diversity within the chicken gut microbiome revealed by metagenomics and culture.</title>
        <authorList>
            <person name="Gilroy R."/>
            <person name="Ravi A."/>
            <person name="Getino M."/>
            <person name="Pursley I."/>
            <person name="Horton D.L."/>
            <person name="Alikhan N.F."/>
            <person name="Baker D."/>
            <person name="Gharbi K."/>
            <person name="Hall N."/>
            <person name="Watson M."/>
            <person name="Adriaenssens E.M."/>
            <person name="Foster-Nyarko E."/>
            <person name="Jarju S."/>
            <person name="Secka A."/>
            <person name="Antonio M."/>
            <person name="Oren A."/>
            <person name="Chaudhuri R.R."/>
            <person name="La Ragione R."/>
            <person name="Hildebrand F."/>
            <person name="Pallen M.J."/>
        </authorList>
    </citation>
    <scope>NUCLEOTIDE SEQUENCE</scope>
    <source>
        <strain evidence="3">CHK118-2852</strain>
    </source>
</reference>
<name>A0A9D2GY60_9BACE</name>
<evidence type="ECO:0000313" key="4">
    <source>
        <dbReference type="Proteomes" id="UP000824108"/>
    </source>
</evidence>
<feature type="coiled-coil region" evidence="1">
    <location>
        <begin position="204"/>
        <end position="277"/>
    </location>
</feature>
<keyword evidence="2" id="KW-0812">Transmembrane</keyword>
<keyword evidence="2" id="KW-0472">Membrane</keyword>
<dbReference type="EMBL" id="DXAV01000019">
    <property type="protein sequence ID" value="HIZ90895.1"/>
    <property type="molecule type" value="Genomic_DNA"/>
</dbReference>
<dbReference type="Proteomes" id="UP000824108">
    <property type="component" value="Unassembled WGS sequence"/>
</dbReference>
<keyword evidence="1" id="KW-0175">Coiled coil</keyword>
<accession>A0A9D2GY60</accession>
<comment type="caution">
    <text evidence="3">The sequence shown here is derived from an EMBL/GenBank/DDBJ whole genome shotgun (WGS) entry which is preliminary data.</text>
</comment>
<gene>
    <name evidence="3" type="ORF">H9807_02040</name>
</gene>
<evidence type="ECO:0000256" key="2">
    <source>
        <dbReference type="SAM" id="Phobius"/>
    </source>
</evidence>
<proteinExistence type="predicted"/>
<sequence length="281" mass="32550">MEEGAHNIRWIIGLCLCIILSCTSVSGQDEQTTFADKMHLLETEERMLYFYQELKDISARLGQCKTIEELAGTNKQVTAIDAKWNTYYQSRQIEIAEDDSLLQIVADYQLAKQNLLDSIAFQKHIIDARKEFTEAEIFFQKQDSSYAQLYKTALELSLVQALTPKLEKMKGKEQLLFAEAQGHYDTAKSLSEEFSEFLPRFQPIEEKFIEIKNLSEKIQALEYKPLLERIKDYLYSLAAVAMILLFLNMVQAKIKALKQARENAKKLREMMNNEESDYPTI</sequence>
<organism evidence="3 4">
    <name type="scientific">Candidatus Bacteroides merdavium</name>
    <dbReference type="NCBI Taxonomy" id="2838472"/>
    <lineage>
        <taxon>Bacteria</taxon>
        <taxon>Pseudomonadati</taxon>
        <taxon>Bacteroidota</taxon>
        <taxon>Bacteroidia</taxon>
        <taxon>Bacteroidales</taxon>
        <taxon>Bacteroidaceae</taxon>
        <taxon>Bacteroides</taxon>
    </lineage>
</organism>
<keyword evidence="2" id="KW-1133">Transmembrane helix</keyword>
<protein>
    <submittedName>
        <fullName evidence="3">Uncharacterized protein</fullName>
    </submittedName>
</protein>
<dbReference type="AlphaFoldDB" id="A0A9D2GY60"/>
<feature type="transmembrane region" description="Helical" evidence="2">
    <location>
        <begin position="233"/>
        <end position="250"/>
    </location>
</feature>